<dbReference type="Proteomes" id="UP001642483">
    <property type="component" value="Unassembled WGS sequence"/>
</dbReference>
<evidence type="ECO:0000256" key="1">
    <source>
        <dbReference type="SAM" id="MobiDB-lite"/>
    </source>
</evidence>
<comment type="caution">
    <text evidence="2">The sequence shown here is derived from an EMBL/GenBank/DDBJ whole genome shotgun (WGS) entry which is preliminary data.</text>
</comment>
<protein>
    <submittedName>
        <fullName evidence="2">Uncharacterized protein</fullName>
    </submittedName>
</protein>
<feature type="region of interest" description="Disordered" evidence="1">
    <location>
        <begin position="1"/>
        <end position="89"/>
    </location>
</feature>
<evidence type="ECO:0000313" key="3">
    <source>
        <dbReference type="Proteomes" id="UP001642483"/>
    </source>
</evidence>
<proteinExistence type="predicted"/>
<evidence type="ECO:0000313" key="2">
    <source>
        <dbReference type="EMBL" id="CAK8688335.1"/>
    </source>
</evidence>
<name>A0ABP0GDW6_CLALP</name>
<dbReference type="EMBL" id="CAWYQH010000108">
    <property type="protein sequence ID" value="CAK8688335.1"/>
    <property type="molecule type" value="Genomic_DNA"/>
</dbReference>
<feature type="compositionally biased region" description="Polar residues" evidence="1">
    <location>
        <begin position="1"/>
        <end position="18"/>
    </location>
</feature>
<organism evidence="2 3">
    <name type="scientific">Clavelina lepadiformis</name>
    <name type="common">Light-bulb sea squirt</name>
    <name type="synonym">Ascidia lepadiformis</name>
    <dbReference type="NCBI Taxonomy" id="159417"/>
    <lineage>
        <taxon>Eukaryota</taxon>
        <taxon>Metazoa</taxon>
        <taxon>Chordata</taxon>
        <taxon>Tunicata</taxon>
        <taxon>Ascidiacea</taxon>
        <taxon>Aplousobranchia</taxon>
        <taxon>Clavelinidae</taxon>
        <taxon>Clavelina</taxon>
    </lineage>
</organism>
<reference evidence="2 3" key="1">
    <citation type="submission" date="2024-02" db="EMBL/GenBank/DDBJ databases">
        <authorList>
            <person name="Daric V."/>
            <person name="Darras S."/>
        </authorList>
    </citation>
    <scope>NUCLEOTIDE SEQUENCE [LARGE SCALE GENOMIC DNA]</scope>
</reference>
<gene>
    <name evidence="2" type="ORF">CVLEPA_LOCUS20357</name>
</gene>
<accession>A0ABP0GDW6</accession>
<sequence length="89" mass="10190">MPKLQATPSELRPSQTLQPFPMERRPLTEPQLRSGFVGMARGRNLNRPEQKPSKENRSREPTTMKSLADNFSVKPTKPATRPSHQPKRK</sequence>
<feature type="compositionally biased region" description="Basic and acidic residues" evidence="1">
    <location>
        <begin position="46"/>
        <end position="62"/>
    </location>
</feature>
<keyword evidence="3" id="KW-1185">Reference proteome</keyword>